<feature type="domain" description="Transposase IS116/IS110/IS902 C-terminal" evidence="2">
    <location>
        <begin position="9"/>
        <end position="61"/>
    </location>
</feature>
<comment type="caution">
    <text evidence="3">The sequence shown here is derived from an EMBL/GenBank/DDBJ whole genome shotgun (WGS) entry which is preliminary data.</text>
</comment>
<sequence>MARGRADAEALRALRGVNTTIPATVVAEVGDFGWFETPRQLMAWLGLVPSEHSSGSTHVGRSALLQRQPRLGPVERLDLRFLVDAEHNRPVRRIEVEPHDLGDLLLEHRVVRDLEPLHDMRPTLEGDMPTASDIVARLQCVALNGVSCTVFAITLSRTSLGRGGSPEGRVLSRLSPGTPSS</sequence>
<accession>A0ABX5J694</accession>
<name>A0ABX5J694_9RHOB</name>
<protein>
    <submittedName>
        <fullName evidence="3">Transposase IS116/IS110/IS902 family protein</fullName>
    </submittedName>
</protein>
<organism evidence="3 4">
    <name type="scientific">Cereibacter johrii</name>
    <dbReference type="NCBI Taxonomy" id="445629"/>
    <lineage>
        <taxon>Bacteria</taxon>
        <taxon>Pseudomonadati</taxon>
        <taxon>Pseudomonadota</taxon>
        <taxon>Alphaproteobacteria</taxon>
        <taxon>Rhodobacterales</taxon>
        <taxon>Paracoccaceae</taxon>
        <taxon>Cereibacter</taxon>
    </lineage>
</organism>
<dbReference type="Proteomes" id="UP000240800">
    <property type="component" value="Unassembled WGS sequence"/>
</dbReference>
<evidence type="ECO:0000256" key="1">
    <source>
        <dbReference type="SAM" id="MobiDB-lite"/>
    </source>
</evidence>
<keyword evidence="4" id="KW-1185">Reference proteome</keyword>
<evidence type="ECO:0000313" key="4">
    <source>
        <dbReference type="Proteomes" id="UP000240800"/>
    </source>
</evidence>
<dbReference type="InterPro" id="IPR003346">
    <property type="entry name" value="Transposase_20"/>
</dbReference>
<feature type="region of interest" description="Disordered" evidence="1">
    <location>
        <begin position="160"/>
        <end position="181"/>
    </location>
</feature>
<gene>
    <name evidence="3" type="ORF">C8J29_107137</name>
</gene>
<evidence type="ECO:0000313" key="3">
    <source>
        <dbReference type="EMBL" id="PTM76858.1"/>
    </source>
</evidence>
<reference evidence="3 4" key="1">
    <citation type="submission" date="2018-04" db="EMBL/GenBank/DDBJ databases">
        <title>Genomic Encyclopedia of Type Strains, Phase III (KMG-III): the genomes of soil and plant-associated and newly described type strains.</title>
        <authorList>
            <person name="Whitman W."/>
        </authorList>
    </citation>
    <scope>NUCLEOTIDE SEQUENCE [LARGE SCALE GENOMIC DNA]</scope>
    <source>
        <strain evidence="3 4">JA192</strain>
    </source>
</reference>
<dbReference type="EMBL" id="PZZW01000007">
    <property type="protein sequence ID" value="PTM76858.1"/>
    <property type="molecule type" value="Genomic_DNA"/>
</dbReference>
<dbReference type="Pfam" id="PF02371">
    <property type="entry name" value="Transposase_20"/>
    <property type="match status" value="1"/>
</dbReference>
<proteinExistence type="predicted"/>
<evidence type="ECO:0000259" key="2">
    <source>
        <dbReference type="Pfam" id="PF02371"/>
    </source>
</evidence>